<organism evidence="4 5">
    <name type="scientific">Allacma fusca</name>
    <dbReference type="NCBI Taxonomy" id="39272"/>
    <lineage>
        <taxon>Eukaryota</taxon>
        <taxon>Metazoa</taxon>
        <taxon>Ecdysozoa</taxon>
        <taxon>Arthropoda</taxon>
        <taxon>Hexapoda</taxon>
        <taxon>Collembola</taxon>
        <taxon>Symphypleona</taxon>
        <taxon>Sminthuridae</taxon>
        <taxon>Allacma</taxon>
    </lineage>
</organism>
<feature type="domain" description="NELL2-like EGF" evidence="3">
    <location>
        <begin position="1"/>
        <end position="36"/>
    </location>
</feature>
<evidence type="ECO:0000256" key="1">
    <source>
        <dbReference type="ARBA" id="ARBA00022536"/>
    </source>
</evidence>
<keyword evidence="1" id="KW-0245">EGF-like domain</keyword>
<feature type="non-terminal residue" evidence="4">
    <location>
        <position position="44"/>
    </location>
</feature>
<comment type="caution">
    <text evidence="4">The sequence shown here is derived from an EMBL/GenBank/DDBJ whole genome shotgun (WGS) entry which is preliminary data.</text>
</comment>
<feature type="non-terminal residue" evidence="4">
    <location>
        <position position="1"/>
    </location>
</feature>
<accession>A0A8J2P2I0</accession>
<dbReference type="InterPro" id="IPR024731">
    <property type="entry name" value="NELL2-like_EGF"/>
</dbReference>
<evidence type="ECO:0000256" key="2">
    <source>
        <dbReference type="ARBA" id="ARBA00023157"/>
    </source>
</evidence>
<keyword evidence="2" id="KW-1015">Disulfide bond</keyword>
<gene>
    <name evidence="4" type="ORF">AFUS01_LOCUS12240</name>
</gene>
<dbReference type="OrthoDB" id="10009301at2759"/>
<dbReference type="EMBL" id="CAJVCH010095963">
    <property type="protein sequence ID" value="CAG7723136.1"/>
    <property type="molecule type" value="Genomic_DNA"/>
</dbReference>
<dbReference type="AlphaFoldDB" id="A0A8J2P2I0"/>
<evidence type="ECO:0000259" key="3">
    <source>
        <dbReference type="Pfam" id="PF12947"/>
    </source>
</evidence>
<dbReference type="Proteomes" id="UP000708208">
    <property type="component" value="Unassembled WGS sequence"/>
</dbReference>
<dbReference type="Pfam" id="PF12947">
    <property type="entry name" value="EGF_3"/>
    <property type="match status" value="1"/>
</dbReference>
<evidence type="ECO:0000313" key="5">
    <source>
        <dbReference type="Proteomes" id="UP000708208"/>
    </source>
</evidence>
<evidence type="ECO:0000313" key="4">
    <source>
        <dbReference type="EMBL" id="CAG7723136.1"/>
    </source>
</evidence>
<keyword evidence="5" id="KW-1185">Reference proteome</keyword>
<sequence>NNGGCSLNPVVQCINTVGSRTCGECPPGYIGNGVTCQYVGICQI</sequence>
<name>A0A8J2P2I0_9HEXA</name>
<dbReference type="FunFam" id="2.10.25.10:FF:000379">
    <property type="entry name" value="Cubilin"/>
    <property type="match status" value="1"/>
</dbReference>
<reference evidence="4" key="1">
    <citation type="submission" date="2021-06" db="EMBL/GenBank/DDBJ databases">
        <authorList>
            <person name="Hodson N. C."/>
            <person name="Mongue J. A."/>
            <person name="Jaron S. K."/>
        </authorList>
    </citation>
    <scope>NUCLEOTIDE SEQUENCE</scope>
</reference>
<protein>
    <recommendedName>
        <fullName evidence="3">NELL2-like EGF domain-containing protein</fullName>
    </recommendedName>
</protein>
<proteinExistence type="predicted"/>